<dbReference type="AlphaFoldDB" id="A0A5S9IJ42"/>
<name>A0A5S9IJ42_UABAM</name>
<keyword evidence="2" id="KW-1185">Reference proteome</keyword>
<accession>A0A5S9IJ42</accession>
<dbReference type="EMBL" id="AP019860">
    <property type="protein sequence ID" value="BBM81990.1"/>
    <property type="molecule type" value="Genomic_DNA"/>
</dbReference>
<protein>
    <submittedName>
        <fullName evidence="1">Uncharacterized protein</fullName>
    </submittedName>
</protein>
<dbReference type="RefSeq" id="WP_151966250.1">
    <property type="nucleotide sequence ID" value="NZ_AP019860.1"/>
</dbReference>
<sequence>MKYNKVEIRQAFPENEYGYSVYEVSVDDNVFYAAKNSKHGTWKVCGEQDVKLKTKQIPVVIEKKMCNLQLISLLERMVLAKTTVWAGPLPVILR</sequence>
<organism evidence="1 2">
    <name type="scientific">Uabimicrobium amorphum</name>
    <dbReference type="NCBI Taxonomy" id="2596890"/>
    <lineage>
        <taxon>Bacteria</taxon>
        <taxon>Pseudomonadati</taxon>
        <taxon>Planctomycetota</taxon>
        <taxon>Candidatus Uabimicrobiia</taxon>
        <taxon>Candidatus Uabimicrobiales</taxon>
        <taxon>Candidatus Uabimicrobiaceae</taxon>
        <taxon>Candidatus Uabimicrobium</taxon>
    </lineage>
</organism>
<gene>
    <name evidence="1" type="ORF">UABAM_00333</name>
</gene>
<dbReference type="Proteomes" id="UP000326354">
    <property type="component" value="Chromosome"/>
</dbReference>
<reference evidence="1 2" key="1">
    <citation type="submission" date="2019-08" db="EMBL/GenBank/DDBJ databases">
        <title>Complete genome sequence of Candidatus Uab amorphum.</title>
        <authorList>
            <person name="Shiratori T."/>
            <person name="Suzuki S."/>
            <person name="Kakizawa Y."/>
            <person name="Ishida K."/>
        </authorList>
    </citation>
    <scope>NUCLEOTIDE SEQUENCE [LARGE SCALE GENOMIC DNA]</scope>
    <source>
        <strain evidence="1 2">SRT547</strain>
    </source>
</reference>
<evidence type="ECO:0000313" key="1">
    <source>
        <dbReference type="EMBL" id="BBM81990.1"/>
    </source>
</evidence>
<evidence type="ECO:0000313" key="2">
    <source>
        <dbReference type="Proteomes" id="UP000326354"/>
    </source>
</evidence>
<proteinExistence type="predicted"/>
<dbReference type="KEGG" id="uam:UABAM_00333"/>